<gene>
    <name evidence="2" type="ORF">BD626DRAFT_576705</name>
</gene>
<sequence>MSCFFPAIPVAPVAESTSTSACFPLRVMYTVLIVDSVVYRTHSTSHTHHPNVSVMRNVRYNTLDIVLTATAARSSPHAHLVGPRFVASSPSCPAIVADLPGRCRHGNTVPIPPTPVYPVPFAPFAGPSGGVSGEVSKPKIDAKRGHFAKHPRGNFRGRLRHTRGGGGGIGERGGRRAAPPRTCLGVREAPFTPFAGPSGGVSGEVFKDLRDDSVGAGRELGARRAARSAAARVFVAFQATRYRPPTPPFADSRRPRQPHLPVQAGGVSRAVFEAKNRPIFSNIRAGGLAGVRDGLAGERDGLEGVCDGLAG</sequence>
<protein>
    <submittedName>
        <fullName evidence="2">Uncharacterized protein</fullName>
    </submittedName>
</protein>
<keyword evidence="3" id="KW-1185">Reference proteome</keyword>
<evidence type="ECO:0000313" key="2">
    <source>
        <dbReference type="EMBL" id="TRM55758.1"/>
    </source>
</evidence>
<reference evidence="2 3" key="1">
    <citation type="journal article" date="2019" name="New Phytol.">
        <title>Comparative genomics reveals unique wood-decay strategies and fruiting body development in the Schizophyllaceae.</title>
        <authorList>
            <person name="Almasi E."/>
            <person name="Sahu N."/>
            <person name="Krizsan K."/>
            <person name="Balint B."/>
            <person name="Kovacs G.M."/>
            <person name="Kiss B."/>
            <person name="Cseklye J."/>
            <person name="Drula E."/>
            <person name="Henrissat B."/>
            <person name="Nagy I."/>
            <person name="Chovatia M."/>
            <person name="Adam C."/>
            <person name="LaButti K."/>
            <person name="Lipzen A."/>
            <person name="Riley R."/>
            <person name="Grigoriev I.V."/>
            <person name="Nagy L.G."/>
        </authorList>
    </citation>
    <scope>NUCLEOTIDE SEQUENCE [LARGE SCALE GENOMIC DNA]</scope>
    <source>
        <strain evidence="2 3">NL-1724</strain>
    </source>
</reference>
<dbReference type="AlphaFoldDB" id="A0A550BT77"/>
<dbReference type="EMBL" id="VDMD01000098">
    <property type="protein sequence ID" value="TRM55758.1"/>
    <property type="molecule type" value="Genomic_DNA"/>
</dbReference>
<evidence type="ECO:0000313" key="3">
    <source>
        <dbReference type="Proteomes" id="UP000320762"/>
    </source>
</evidence>
<evidence type="ECO:0000256" key="1">
    <source>
        <dbReference type="SAM" id="MobiDB-lite"/>
    </source>
</evidence>
<feature type="region of interest" description="Disordered" evidence="1">
    <location>
        <begin position="147"/>
        <end position="181"/>
    </location>
</feature>
<organism evidence="2 3">
    <name type="scientific">Schizophyllum amplum</name>
    <dbReference type="NCBI Taxonomy" id="97359"/>
    <lineage>
        <taxon>Eukaryota</taxon>
        <taxon>Fungi</taxon>
        <taxon>Dikarya</taxon>
        <taxon>Basidiomycota</taxon>
        <taxon>Agaricomycotina</taxon>
        <taxon>Agaricomycetes</taxon>
        <taxon>Agaricomycetidae</taxon>
        <taxon>Agaricales</taxon>
        <taxon>Schizophyllaceae</taxon>
        <taxon>Schizophyllum</taxon>
    </lineage>
</organism>
<comment type="caution">
    <text evidence="2">The sequence shown here is derived from an EMBL/GenBank/DDBJ whole genome shotgun (WGS) entry which is preliminary data.</text>
</comment>
<feature type="compositionally biased region" description="Basic residues" evidence="1">
    <location>
        <begin position="147"/>
        <end position="163"/>
    </location>
</feature>
<accession>A0A550BT77</accession>
<proteinExistence type="predicted"/>
<dbReference type="Proteomes" id="UP000320762">
    <property type="component" value="Unassembled WGS sequence"/>
</dbReference>
<name>A0A550BT77_9AGAR</name>